<dbReference type="Pfam" id="PF01485">
    <property type="entry name" value="IBR"/>
    <property type="match status" value="1"/>
</dbReference>
<comment type="caution">
    <text evidence="6">The sequence shown here is derived from an EMBL/GenBank/DDBJ whole genome shotgun (WGS) entry which is preliminary data.</text>
</comment>
<keyword evidence="4" id="KW-0862">Zinc</keyword>
<keyword evidence="2" id="KW-0863">Zinc-finger</keyword>
<reference evidence="6" key="1">
    <citation type="journal article" date="2023" name="Mol. Phylogenet. Evol.">
        <title>Genome-scale phylogeny and comparative genomics of the fungal order Sordariales.</title>
        <authorList>
            <person name="Hensen N."/>
            <person name="Bonometti L."/>
            <person name="Westerberg I."/>
            <person name="Brannstrom I.O."/>
            <person name="Guillou S."/>
            <person name="Cros-Aarteil S."/>
            <person name="Calhoun S."/>
            <person name="Haridas S."/>
            <person name="Kuo A."/>
            <person name="Mondo S."/>
            <person name="Pangilinan J."/>
            <person name="Riley R."/>
            <person name="LaButti K."/>
            <person name="Andreopoulos B."/>
            <person name="Lipzen A."/>
            <person name="Chen C."/>
            <person name="Yan M."/>
            <person name="Daum C."/>
            <person name="Ng V."/>
            <person name="Clum A."/>
            <person name="Steindorff A."/>
            <person name="Ohm R.A."/>
            <person name="Martin F."/>
            <person name="Silar P."/>
            <person name="Natvig D.O."/>
            <person name="Lalanne C."/>
            <person name="Gautier V."/>
            <person name="Ament-Velasquez S.L."/>
            <person name="Kruys A."/>
            <person name="Hutchinson M.I."/>
            <person name="Powell A.J."/>
            <person name="Barry K."/>
            <person name="Miller A.N."/>
            <person name="Grigoriev I.V."/>
            <person name="Debuchy R."/>
            <person name="Gladieux P."/>
            <person name="Hiltunen Thoren M."/>
            <person name="Johannesson H."/>
        </authorList>
    </citation>
    <scope>NUCLEOTIDE SEQUENCE</scope>
    <source>
        <strain evidence="6">CBS 314.62</strain>
    </source>
</reference>
<reference evidence="6" key="2">
    <citation type="submission" date="2023-06" db="EMBL/GenBank/DDBJ databases">
        <authorList>
            <consortium name="Lawrence Berkeley National Laboratory"/>
            <person name="Haridas S."/>
            <person name="Hensen N."/>
            <person name="Bonometti L."/>
            <person name="Westerberg I."/>
            <person name="Brannstrom I.O."/>
            <person name="Guillou S."/>
            <person name="Cros-Aarteil S."/>
            <person name="Calhoun S."/>
            <person name="Kuo A."/>
            <person name="Mondo S."/>
            <person name="Pangilinan J."/>
            <person name="Riley R."/>
            <person name="Labutti K."/>
            <person name="Andreopoulos B."/>
            <person name="Lipzen A."/>
            <person name="Chen C."/>
            <person name="Yanf M."/>
            <person name="Daum C."/>
            <person name="Ng V."/>
            <person name="Clum A."/>
            <person name="Steindorff A."/>
            <person name="Ohm R."/>
            <person name="Martin F."/>
            <person name="Silar P."/>
            <person name="Natvig D."/>
            <person name="Lalanne C."/>
            <person name="Gautier V."/>
            <person name="Ament-Velasquez S.L."/>
            <person name="Kruys A."/>
            <person name="Hutchinson M.I."/>
            <person name="Powell A.J."/>
            <person name="Barry K."/>
            <person name="Miller A.N."/>
            <person name="Grigoriev I.V."/>
            <person name="Debuchy R."/>
            <person name="Gladieux P."/>
            <person name="Thoren M.H."/>
            <person name="Johannesson H."/>
        </authorList>
    </citation>
    <scope>NUCLEOTIDE SEQUENCE</scope>
    <source>
        <strain evidence="6">CBS 314.62</strain>
    </source>
</reference>
<organism evidence="6 7">
    <name type="scientific">Podospora appendiculata</name>
    <dbReference type="NCBI Taxonomy" id="314037"/>
    <lineage>
        <taxon>Eukaryota</taxon>
        <taxon>Fungi</taxon>
        <taxon>Dikarya</taxon>
        <taxon>Ascomycota</taxon>
        <taxon>Pezizomycotina</taxon>
        <taxon>Sordariomycetes</taxon>
        <taxon>Sordariomycetidae</taxon>
        <taxon>Sordariales</taxon>
        <taxon>Podosporaceae</taxon>
        <taxon>Podospora</taxon>
    </lineage>
</organism>
<accession>A0AAE1CBZ3</accession>
<sequence>MENSLSSVVEGWQSYHAEADLVSTGCDERHSLCKKCLRQCVVTACSIEHLWPPRCCTTGVINAETVRHIDDLAVRIYFRERSQEFSLPSWQRWYCTNTECRAYIPWQDPSETAGPPSIFGGQSWVHCPSCKTKHCTVCKERLDAHDDRGRCQAIELRGISG</sequence>
<evidence type="ECO:0000256" key="2">
    <source>
        <dbReference type="ARBA" id="ARBA00022771"/>
    </source>
</evidence>
<keyword evidence="7" id="KW-1185">Reference proteome</keyword>
<keyword evidence="1" id="KW-0479">Metal-binding</keyword>
<evidence type="ECO:0000256" key="4">
    <source>
        <dbReference type="ARBA" id="ARBA00022833"/>
    </source>
</evidence>
<name>A0AAE1CBZ3_9PEZI</name>
<dbReference type="Proteomes" id="UP001270362">
    <property type="component" value="Unassembled WGS sequence"/>
</dbReference>
<dbReference type="EMBL" id="JAULSO010000002">
    <property type="protein sequence ID" value="KAK3687949.1"/>
    <property type="molecule type" value="Genomic_DNA"/>
</dbReference>
<keyword evidence="3" id="KW-0833">Ubl conjugation pathway</keyword>
<evidence type="ECO:0000256" key="1">
    <source>
        <dbReference type="ARBA" id="ARBA00022723"/>
    </source>
</evidence>
<evidence type="ECO:0000259" key="5">
    <source>
        <dbReference type="Pfam" id="PF01485"/>
    </source>
</evidence>
<gene>
    <name evidence="6" type="ORF">B0T22DRAFT_489727</name>
</gene>
<evidence type="ECO:0000256" key="3">
    <source>
        <dbReference type="ARBA" id="ARBA00022786"/>
    </source>
</evidence>
<evidence type="ECO:0000313" key="7">
    <source>
        <dbReference type="Proteomes" id="UP001270362"/>
    </source>
</evidence>
<feature type="domain" description="IBR" evidence="5">
    <location>
        <begin position="91"/>
        <end position="145"/>
    </location>
</feature>
<dbReference type="GO" id="GO:0008270">
    <property type="term" value="F:zinc ion binding"/>
    <property type="evidence" value="ECO:0007669"/>
    <property type="project" value="UniProtKB-KW"/>
</dbReference>
<dbReference type="InterPro" id="IPR002867">
    <property type="entry name" value="IBR_dom"/>
</dbReference>
<proteinExistence type="predicted"/>
<evidence type="ECO:0000313" key="6">
    <source>
        <dbReference type="EMBL" id="KAK3687949.1"/>
    </source>
</evidence>
<protein>
    <recommendedName>
        <fullName evidence="5">IBR domain-containing protein</fullName>
    </recommendedName>
</protein>
<dbReference type="AlphaFoldDB" id="A0AAE1CBZ3"/>